<dbReference type="PANTHER" id="PTHR30055">
    <property type="entry name" value="HTH-TYPE TRANSCRIPTIONAL REGULATOR RUTR"/>
    <property type="match status" value="1"/>
</dbReference>
<feature type="DNA-binding region" description="H-T-H motif" evidence="4">
    <location>
        <begin position="36"/>
        <end position="55"/>
    </location>
</feature>
<evidence type="ECO:0000256" key="2">
    <source>
        <dbReference type="ARBA" id="ARBA00023125"/>
    </source>
</evidence>
<evidence type="ECO:0000256" key="3">
    <source>
        <dbReference type="ARBA" id="ARBA00023163"/>
    </source>
</evidence>
<dbReference type="Proteomes" id="UP000179769">
    <property type="component" value="Unassembled WGS sequence"/>
</dbReference>
<protein>
    <submittedName>
        <fullName evidence="6">TetR family transcriptional regulator</fullName>
    </submittedName>
</protein>
<evidence type="ECO:0000259" key="5">
    <source>
        <dbReference type="PROSITE" id="PS50977"/>
    </source>
</evidence>
<dbReference type="RefSeq" id="WP_071060035.1">
    <property type="nucleotide sequence ID" value="NZ_MAXA01000036.1"/>
</dbReference>
<accession>A0A1S1RC99</accession>
<keyword evidence="1" id="KW-0805">Transcription regulation</keyword>
<dbReference type="InterPro" id="IPR009057">
    <property type="entry name" value="Homeodomain-like_sf"/>
</dbReference>
<evidence type="ECO:0000313" key="7">
    <source>
        <dbReference type="Proteomes" id="UP000179769"/>
    </source>
</evidence>
<evidence type="ECO:0000256" key="1">
    <source>
        <dbReference type="ARBA" id="ARBA00023015"/>
    </source>
</evidence>
<evidence type="ECO:0000313" key="6">
    <source>
        <dbReference type="EMBL" id="OHV43075.1"/>
    </source>
</evidence>
<name>A0A1S1RC99_9ACTN</name>
<keyword evidence="2 4" id="KW-0238">DNA-binding</keyword>
<dbReference type="InterPro" id="IPR001647">
    <property type="entry name" value="HTH_TetR"/>
</dbReference>
<gene>
    <name evidence="6" type="ORF">BBK14_10590</name>
</gene>
<reference evidence="7" key="1">
    <citation type="submission" date="2016-07" db="EMBL/GenBank/DDBJ databases">
        <title>Frankia sp. NRRL B-16219 Genome sequencing.</title>
        <authorList>
            <person name="Ghodhbane-Gtari F."/>
            <person name="Swanson E."/>
            <person name="Gueddou A."/>
            <person name="Louati M."/>
            <person name="Nouioui I."/>
            <person name="Hezbri K."/>
            <person name="Abebe-Akele F."/>
            <person name="Simpson S."/>
            <person name="Morris K."/>
            <person name="Thomas K."/>
            <person name="Gtari M."/>
            <person name="Tisa L.S."/>
        </authorList>
    </citation>
    <scope>NUCLEOTIDE SEQUENCE [LARGE SCALE GENOMIC DNA]</scope>
    <source>
        <strain evidence="7">NRRL B-16219</strain>
    </source>
</reference>
<dbReference type="EMBL" id="MAXA01000036">
    <property type="protein sequence ID" value="OHV43075.1"/>
    <property type="molecule type" value="Genomic_DNA"/>
</dbReference>
<dbReference type="PRINTS" id="PR00455">
    <property type="entry name" value="HTHTETR"/>
</dbReference>
<comment type="caution">
    <text evidence="6">The sequence shown here is derived from an EMBL/GenBank/DDBJ whole genome shotgun (WGS) entry which is preliminary data.</text>
</comment>
<organism evidence="6 7">
    <name type="scientific">Parafrankia soli</name>
    <dbReference type="NCBI Taxonomy" id="2599596"/>
    <lineage>
        <taxon>Bacteria</taxon>
        <taxon>Bacillati</taxon>
        <taxon>Actinomycetota</taxon>
        <taxon>Actinomycetes</taxon>
        <taxon>Frankiales</taxon>
        <taxon>Frankiaceae</taxon>
        <taxon>Parafrankia</taxon>
    </lineage>
</organism>
<dbReference type="InterPro" id="IPR050109">
    <property type="entry name" value="HTH-type_TetR-like_transc_reg"/>
</dbReference>
<dbReference type="SUPFAM" id="SSF46689">
    <property type="entry name" value="Homeodomain-like"/>
    <property type="match status" value="1"/>
</dbReference>
<proteinExistence type="predicted"/>
<dbReference type="GO" id="GO:0003700">
    <property type="term" value="F:DNA-binding transcription factor activity"/>
    <property type="evidence" value="ECO:0007669"/>
    <property type="project" value="TreeGrafter"/>
</dbReference>
<feature type="domain" description="HTH tetR-type" evidence="5">
    <location>
        <begin position="13"/>
        <end position="73"/>
    </location>
</feature>
<dbReference type="InterPro" id="IPR036271">
    <property type="entry name" value="Tet_transcr_reg_TetR-rel_C_sf"/>
</dbReference>
<evidence type="ECO:0000256" key="4">
    <source>
        <dbReference type="PROSITE-ProRule" id="PRU00335"/>
    </source>
</evidence>
<dbReference type="SUPFAM" id="SSF48498">
    <property type="entry name" value="Tetracyclin repressor-like, C-terminal domain"/>
    <property type="match status" value="1"/>
</dbReference>
<dbReference type="OrthoDB" id="3210322at2"/>
<dbReference type="Gene3D" id="1.10.357.10">
    <property type="entry name" value="Tetracycline Repressor, domain 2"/>
    <property type="match status" value="1"/>
</dbReference>
<sequence>MTSTAPRRERVRQATIQEIKAAAHAQLAEHGTAALSLRAVARAMGMTPSALYRYFDSRAALISVLAQDAYASLADALEAAFATAPTDDQAVRWLLVARAHRQWAKDSPTEYTLIFGPQPTDLTDHSEALINELERSVAVMFRCMAEAIAAGDIDPSVLEVELSPGLREQLLAWDCADLSPAGTAACMSVWTQLHGLIALELFGHMPEPLAGSQELFDQQMLGALDRAGHRAPIDHHAVIARADGAAGPATPVRA</sequence>
<dbReference type="PROSITE" id="PS50977">
    <property type="entry name" value="HTH_TETR_2"/>
    <property type="match status" value="1"/>
</dbReference>
<keyword evidence="3" id="KW-0804">Transcription</keyword>
<dbReference type="PANTHER" id="PTHR30055:SF243">
    <property type="entry name" value="HTH-TYPE TRANSCRIPTIONAL REGULATOR RV1816"/>
    <property type="match status" value="1"/>
</dbReference>
<dbReference type="Pfam" id="PF13305">
    <property type="entry name" value="TetR_C_33"/>
    <property type="match status" value="1"/>
</dbReference>
<keyword evidence="7" id="KW-1185">Reference proteome</keyword>
<dbReference type="GO" id="GO:0000976">
    <property type="term" value="F:transcription cis-regulatory region binding"/>
    <property type="evidence" value="ECO:0007669"/>
    <property type="project" value="TreeGrafter"/>
</dbReference>
<dbReference type="Pfam" id="PF00440">
    <property type="entry name" value="TetR_N"/>
    <property type="match status" value="1"/>
</dbReference>
<dbReference type="InterPro" id="IPR025996">
    <property type="entry name" value="MT1864/Rv1816-like_C"/>
</dbReference>
<dbReference type="AlphaFoldDB" id="A0A1S1RC99"/>